<comment type="caution">
    <text evidence="1">The sequence shown here is derived from an EMBL/GenBank/DDBJ whole genome shotgun (WGS) entry which is preliminary data.</text>
</comment>
<organism evidence="1 2">
    <name type="scientific">Thiorhodococcus fuscus</name>
    <dbReference type="NCBI Taxonomy" id="527200"/>
    <lineage>
        <taxon>Bacteria</taxon>
        <taxon>Pseudomonadati</taxon>
        <taxon>Pseudomonadota</taxon>
        <taxon>Gammaproteobacteria</taxon>
        <taxon>Chromatiales</taxon>
        <taxon>Chromatiaceae</taxon>
        <taxon>Thiorhodococcus</taxon>
    </lineage>
</organism>
<keyword evidence="2" id="KW-1185">Reference proteome</keyword>
<reference evidence="2" key="1">
    <citation type="journal article" date="2019" name="Int. J. Syst. Evol. Microbiol.">
        <title>The Global Catalogue of Microorganisms (GCM) 10K type strain sequencing project: providing services to taxonomists for standard genome sequencing and annotation.</title>
        <authorList>
            <consortium name="The Broad Institute Genomics Platform"/>
            <consortium name="The Broad Institute Genome Sequencing Center for Infectious Disease"/>
            <person name="Wu L."/>
            <person name="Ma J."/>
        </authorList>
    </citation>
    <scope>NUCLEOTIDE SEQUENCE [LARGE SCALE GENOMIC DNA]</scope>
    <source>
        <strain evidence="2">KACC 12597</strain>
    </source>
</reference>
<dbReference type="EMBL" id="JBHUHX010000007">
    <property type="protein sequence ID" value="MFD2111084.1"/>
    <property type="molecule type" value="Genomic_DNA"/>
</dbReference>
<protein>
    <submittedName>
        <fullName evidence="1">Uncharacterized protein</fullName>
    </submittedName>
</protein>
<evidence type="ECO:0000313" key="1">
    <source>
        <dbReference type="EMBL" id="MFD2111084.1"/>
    </source>
</evidence>
<dbReference type="Proteomes" id="UP001597337">
    <property type="component" value="Unassembled WGS sequence"/>
</dbReference>
<dbReference type="RefSeq" id="WP_386023782.1">
    <property type="nucleotide sequence ID" value="NZ_JBHUHX010000007.1"/>
</dbReference>
<name>A0ABW4Y537_9GAMM</name>
<evidence type="ECO:0000313" key="2">
    <source>
        <dbReference type="Proteomes" id="UP001597337"/>
    </source>
</evidence>
<proteinExistence type="predicted"/>
<gene>
    <name evidence="1" type="ORF">ACFSJC_04410</name>
</gene>
<sequence length="88" mass="9400">MTISTDYSVALPKGVTKTQVSESWVLKKDGKKVTKLPVKSASRTAGGWVADAEISIPSEVPAGTYVIEHRVQAGSSYDVDESTFVVRG</sequence>
<accession>A0ABW4Y537</accession>